<name>A0ABT9BJB2_9MICO</name>
<dbReference type="Pfam" id="PF03099">
    <property type="entry name" value="BPL_LplA_LipB"/>
    <property type="match status" value="1"/>
</dbReference>
<reference evidence="5 6" key="1">
    <citation type="submission" date="2023-07" db="EMBL/GenBank/DDBJ databases">
        <title>Protaetiibacter sp. nov WY-16 isolated from soil.</title>
        <authorList>
            <person name="Liu B."/>
            <person name="Wan Y."/>
        </authorList>
    </citation>
    <scope>NUCLEOTIDE SEQUENCE [LARGE SCALE GENOMIC DNA]</scope>
    <source>
        <strain evidence="5 6">WY-16</strain>
    </source>
</reference>
<evidence type="ECO:0000313" key="5">
    <source>
        <dbReference type="EMBL" id="MDO7881101.1"/>
    </source>
</evidence>
<dbReference type="Gene3D" id="2.30.30.100">
    <property type="match status" value="1"/>
</dbReference>
<dbReference type="Gene3D" id="3.30.930.10">
    <property type="entry name" value="Bira Bifunctional Protein, Domain 2"/>
    <property type="match status" value="1"/>
</dbReference>
<evidence type="ECO:0000256" key="3">
    <source>
        <dbReference type="ARBA" id="ARBA00024227"/>
    </source>
</evidence>
<keyword evidence="6" id="KW-1185">Reference proteome</keyword>
<gene>
    <name evidence="5" type="ORF">Q5716_02560</name>
</gene>
<keyword evidence="2" id="KW-0092">Biotin</keyword>
<dbReference type="InterPro" id="IPR003142">
    <property type="entry name" value="BPL_C"/>
</dbReference>
<dbReference type="NCBIfam" id="TIGR00121">
    <property type="entry name" value="birA_ligase"/>
    <property type="match status" value="1"/>
</dbReference>
<dbReference type="InterPro" id="IPR045864">
    <property type="entry name" value="aa-tRNA-synth_II/BPL/LPL"/>
</dbReference>
<feature type="domain" description="BPL/LPL catalytic" evidence="4">
    <location>
        <begin position="1"/>
        <end position="179"/>
    </location>
</feature>
<dbReference type="PROSITE" id="PS51733">
    <property type="entry name" value="BPL_LPL_CATALYTIC"/>
    <property type="match status" value="1"/>
</dbReference>
<dbReference type="InterPro" id="IPR004143">
    <property type="entry name" value="BPL_LPL_catalytic"/>
</dbReference>
<dbReference type="RefSeq" id="WP_305001518.1">
    <property type="nucleotide sequence ID" value="NZ_JAUQUB010000001.1"/>
</dbReference>
<proteinExistence type="predicted"/>
<dbReference type="Proteomes" id="UP001241072">
    <property type="component" value="Unassembled WGS sequence"/>
</dbReference>
<dbReference type="GO" id="GO:0004077">
    <property type="term" value="F:biotin--[biotin carboxyl-carrier protein] ligase activity"/>
    <property type="evidence" value="ECO:0007669"/>
    <property type="project" value="UniProtKB-EC"/>
</dbReference>
<dbReference type="PANTHER" id="PTHR12835">
    <property type="entry name" value="BIOTIN PROTEIN LIGASE"/>
    <property type="match status" value="1"/>
</dbReference>
<dbReference type="PANTHER" id="PTHR12835:SF5">
    <property type="entry name" value="BIOTIN--PROTEIN LIGASE"/>
    <property type="match status" value="1"/>
</dbReference>
<protein>
    <recommendedName>
        <fullName evidence="3">biotin--[biotin carboxyl-carrier protein] ligase</fullName>
        <ecNumber evidence="3">6.3.4.15</ecNumber>
    </recommendedName>
</protein>
<dbReference type="CDD" id="cd16442">
    <property type="entry name" value="BPL"/>
    <property type="match status" value="1"/>
</dbReference>
<evidence type="ECO:0000256" key="1">
    <source>
        <dbReference type="ARBA" id="ARBA00022598"/>
    </source>
</evidence>
<dbReference type="InterPro" id="IPR004408">
    <property type="entry name" value="Biotin_CoA_COase_ligase"/>
</dbReference>
<evidence type="ECO:0000313" key="6">
    <source>
        <dbReference type="Proteomes" id="UP001241072"/>
    </source>
</evidence>
<dbReference type="EC" id="6.3.4.15" evidence="3"/>
<evidence type="ECO:0000259" key="4">
    <source>
        <dbReference type="PROSITE" id="PS51733"/>
    </source>
</evidence>
<evidence type="ECO:0000256" key="2">
    <source>
        <dbReference type="ARBA" id="ARBA00023267"/>
    </source>
</evidence>
<accession>A0ABT9BJB2</accession>
<sequence length="249" mass="25936">MRVQWLPEIDSTNRELVRLAALGGVEHLTALATTNQTAGRGRLGRTWTAPAGTTIAVSVFIAGGPDAPAFATRMAWLPLAAGLAMTRTVRSLLPGRPVSLKWPNDVQVDGLKVSGILGEIVPAAGAVLGAGLNLTMSREQLPVATATSLTLEGAGPEDLVERAASAYLSELESAWRAFEEAGFDPEAGLRASVSAVCGTIGRDVRVELPDGSELFGVAEAIDAEGRLVVGDESGRRAVAAGDVTHLRHR</sequence>
<dbReference type="EMBL" id="JAUQUB010000001">
    <property type="protein sequence ID" value="MDO7881101.1"/>
    <property type="molecule type" value="Genomic_DNA"/>
</dbReference>
<organism evidence="5 6">
    <name type="scientific">Antiquaquibacter soli</name>
    <dbReference type="NCBI Taxonomy" id="3064523"/>
    <lineage>
        <taxon>Bacteria</taxon>
        <taxon>Bacillati</taxon>
        <taxon>Actinomycetota</taxon>
        <taxon>Actinomycetes</taxon>
        <taxon>Micrococcales</taxon>
        <taxon>Microbacteriaceae</taxon>
        <taxon>Antiquaquibacter</taxon>
    </lineage>
</organism>
<dbReference type="SUPFAM" id="SSF55681">
    <property type="entry name" value="Class II aaRS and biotin synthetases"/>
    <property type="match status" value="1"/>
</dbReference>
<dbReference type="Pfam" id="PF02237">
    <property type="entry name" value="BPL_C"/>
    <property type="match status" value="1"/>
</dbReference>
<keyword evidence="1 5" id="KW-0436">Ligase</keyword>
<comment type="caution">
    <text evidence="5">The sequence shown here is derived from an EMBL/GenBank/DDBJ whole genome shotgun (WGS) entry which is preliminary data.</text>
</comment>